<keyword evidence="8 17" id="KW-0812">Transmembrane</keyword>
<proteinExistence type="inferred from homology"/>
<reference evidence="19 20" key="1">
    <citation type="journal article" name="Sci. Rep.">
        <title>Telomere-to-telomere assembled and centromere annotated genomes of the two main subspecies of the button mushroom Agaricus bisporus reveal especially polymorphic chromosome ends.</title>
        <authorList>
            <person name="Sonnenberg A.S.M."/>
            <person name="Sedaghat-Telgerd N."/>
            <person name="Lavrijssen B."/>
            <person name="Ohm R.A."/>
            <person name="Hendrickx P.M."/>
            <person name="Scholtmeijer K."/>
            <person name="Baars J.J.P."/>
            <person name="van Peer A."/>
        </authorList>
    </citation>
    <scope>NUCLEOTIDE SEQUENCE [LARGE SCALE GENOMIC DNA]</scope>
    <source>
        <strain evidence="19 20">H119_p4</strain>
    </source>
</reference>
<comment type="catalytic activity">
    <reaction evidence="14">
        <text>an alpha-D-Glc-(1-&gt;3)-alpha-D-Glc-(1-&gt;3)-alpha-D-Man-(1-&gt;2)-alpha-D-Man-(1-&gt;2)-alpha-D-Man-(1-&gt;3)-[alpha-D-Man-(1-&gt;2)-alpha-D-Man-(1-&gt;3)-[alpha-D-Man-(1-&gt;2)-alpha-D-Man-(1-&gt;6)]-alpha-D-Man-(1-&gt;6)]-beta-D-Man-(1-&gt;4)-beta-D-GlcNAc-(1-&gt;4)-alpha-D-GlcNAc-diphospho-di-trans,poly-cis-dolichol + a di-trans,poly-cis-dolichyl beta-D-glucosyl phosphate = a alpha-D-Glc-(1-&gt;2)-alpha-D-Glc-(1-&gt;3)-alpha-D-Glc-(1-&gt;3)-alpha-D-Man-(1-&gt;2)-alpha-D-Man-(1-&gt;2)-alpha-D-Man-(1-&gt;3)-[alpha-D-Man-(1-&gt;2)-alpha-D-Man-(1-&gt;3)-[alpha-D-Man-(1-&gt;2)-alpha-D-Man-(1-&gt;6)]-alpha-D-Man-(1-&gt;6)]-beta-D-Man-(1-&gt;4)-beta-D-GlcNAc-(1-&gt;4)-alpha-D-GlcNAc-diphospho-di-trans,poly-cis-dolichol + a di-trans,poly-cis-dolichyl phosphate + H(+)</text>
        <dbReference type="Rhea" id="RHEA:29543"/>
        <dbReference type="Rhea" id="RHEA-COMP:19498"/>
        <dbReference type="Rhea" id="RHEA-COMP:19502"/>
        <dbReference type="Rhea" id="RHEA-COMP:19512"/>
        <dbReference type="Rhea" id="RHEA-COMP:19522"/>
        <dbReference type="ChEBI" id="CHEBI:15378"/>
        <dbReference type="ChEBI" id="CHEBI:57525"/>
        <dbReference type="ChEBI" id="CHEBI:57683"/>
        <dbReference type="ChEBI" id="CHEBI:132522"/>
        <dbReference type="ChEBI" id="CHEBI:132523"/>
        <dbReference type="EC" id="2.4.1.256"/>
    </reaction>
    <physiologicalReaction direction="left-to-right" evidence="14">
        <dbReference type="Rhea" id="RHEA:29544"/>
    </physiologicalReaction>
</comment>
<comment type="function">
    <text evidence="13">Dol-P-Glc:Glc(2)Man(9)GlcNAc(2)-PP-Dol alpha-1,2-glucosyltransferase that operates in the biosynthetic pathway of dolichol-linked oligosaccharides, the glycan precursors employed in protein asparagine (N)-glycosylation. The assembly of dolichol-linked oligosaccharides begins on the cytosolic side of the endoplasmic reticulum membrane and finishes in its lumen. The sequential addition of sugars to dolichol pyrophosphate produces dolichol-linked oligosaccharides containing fourteen sugars, including two GlcNAcs, nine mannoses and three glucoses. Once assembled, the oligosaccharide is transferred from the lipid to nascent proteins by oligosaccharyltransferases. In the lumen of the endoplasmic reticulum, adds the third and last glucose residue from dolichyl phosphate glucose (Dol-P-Glc) onto the lipid-linked oligosaccharide intermediate Glc(2)Man(9)GlcNAc(2)-PP-Dol to produce Glc(3)Man(9)GlcNAc(2)-PP-Dol.</text>
</comment>
<evidence type="ECO:0000256" key="16">
    <source>
        <dbReference type="SAM" id="MobiDB-lite"/>
    </source>
</evidence>
<evidence type="ECO:0000256" key="12">
    <source>
        <dbReference type="ARBA" id="ARBA00032069"/>
    </source>
</evidence>
<feature type="chain" id="PRO_5034023669" description="Dol-P-Glc:Glc(2)Man(9)GlcNAc(2)-PP-Dol alpha-1,2-glucosyltransferase" evidence="18">
    <location>
        <begin position="25"/>
        <end position="1161"/>
    </location>
</feature>
<feature type="coiled-coil region" evidence="15">
    <location>
        <begin position="1026"/>
        <end position="1110"/>
    </location>
</feature>
<feature type="transmembrane region" description="Helical" evidence="17">
    <location>
        <begin position="309"/>
        <end position="328"/>
    </location>
</feature>
<feature type="transmembrane region" description="Helical" evidence="17">
    <location>
        <begin position="113"/>
        <end position="133"/>
    </location>
</feature>
<keyword evidence="18" id="KW-0732">Signal</keyword>
<feature type="transmembrane region" description="Helical" evidence="17">
    <location>
        <begin position="269"/>
        <end position="288"/>
    </location>
</feature>
<gene>
    <name evidence="19" type="ORF">Agabi119p4_853</name>
</gene>
<evidence type="ECO:0000256" key="1">
    <source>
        <dbReference type="ARBA" id="ARBA00004477"/>
    </source>
</evidence>
<feature type="compositionally biased region" description="Basic and acidic residues" evidence="16">
    <location>
        <begin position="476"/>
        <end position="490"/>
    </location>
</feature>
<feature type="compositionally biased region" description="Low complexity" evidence="16">
    <location>
        <begin position="724"/>
        <end position="735"/>
    </location>
</feature>
<evidence type="ECO:0000256" key="17">
    <source>
        <dbReference type="SAM" id="Phobius"/>
    </source>
</evidence>
<evidence type="ECO:0000256" key="8">
    <source>
        <dbReference type="ARBA" id="ARBA00022692"/>
    </source>
</evidence>
<dbReference type="Pfam" id="PF04922">
    <property type="entry name" value="DIE2_ALG10"/>
    <property type="match status" value="1"/>
</dbReference>
<evidence type="ECO:0000256" key="10">
    <source>
        <dbReference type="ARBA" id="ARBA00022989"/>
    </source>
</evidence>
<dbReference type="EC" id="2.4.1.256" evidence="4"/>
<evidence type="ECO:0000256" key="13">
    <source>
        <dbReference type="ARBA" id="ARBA00044727"/>
    </source>
</evidence>
<feature type="compositionally biased region" description="Basic and acidic residues" evidence="16">
    <location>
        <begin position="594"/>
        <end position="609"/>
    </location>
</feature>
<dbReference type="PANTHER" id="PTHR12989:SF10">
    <property type="entry name" value="DOL-P-GLC:GLC(2)MAN(9)GLCNAC(2)-PP-DOL ALPHA-1,2-GLUCOSYLTRANSFERASE-RELATED"/>
    <property type="match status" value="1"/>
</dbReference>
<feature type="transmembrane region" description="Helical" evidence="17">
    <location>
        <begin position="232"/>
        <end position="249"/>
    </location>
</feature>
<feature type="region of interest" description="Disordered" evidence="16">
    <location>
        <begin position="455"/>
        <end position="500"/>
    </location>
</feature>
<feature type="region of interest" description="Disordered" evidence="16">
    <location>
        <begin position="537"/>
        <end position="822"/>
    </location>
</feature>
<feature type="transmembrane region" description="Helical" evidence="17">
    <location>
        <begin position="348"/>
        <end position="371"/>
    </location>
</feature>
<keyword evidence="15" id="KW-0175">Coiled coil</keyword>
<feature type="compositionally biased region" description="Polar residues" evidence="16">
    <location>
        <begin position="576"/>
        <end position="592"/>
    </location>
</feature>
<keyword evidence="6" id="KW-0328">Glycosyltransferase</keyword>
<sequence>MSTVYLAFCAAAVIVLKELNTVINEPYMDEPFHIPQAQAYCRGDFTTWDPKITTPPGLYILSLLLKRTFLLQCNASMLRLTTLLSLLALPLALTRLICYHKRMRPPTSIMQPLSEATVLAAFPIAWFFGFLYYTDVPSLLSVVLTIVFATQERHWLAALLGLISCTFRQNNIVWVMYAFAVSQLTYLHDRRKIRNSPLTTLHDPPALHASVADVFRAIWSLLGVIPELSSSFIPYMFVFLVFGVFIIWNGGIVLGDKSNHTPVLHIPQLYYFVASATFFGWPVLLDGFQGAQKLINDVWDRMFGDKIRVSISAAILVVMGATVKFFTIHHPFLLADNRHYTFYIWRRIYMFHPLVPYLLLPVYLVCAWAWFVRVGRRQTLLQTLLLPVLTIPTLLPTPLLEPRYFLIPYILLRAQISDVSARTLMVEGIWYALINGVTMDLRPRLRVLSPFNPCASGSGDPRARVTGLSTNANKRATPETTRDDLARPFDHLTFPMPGAPAVESLKAKPVTRRTSIRQSLNLASVSRAFADVINKDKDSKDTDKLSRKTRGSRRLSTQEPHTKPAASRASMGDPRSPSQATIRTATPESRGSTRGRESMSRTPSDEQSPKPEPAGLLPKSGVTTRAAARRAKTQTVAASSLPKYRHKSTVSEQVKPPSPVNVRAGTRRRFSGSSEDGKMDKHKSSTPTTIPSSDKGARPISPLPQRAALKTLDTTPASTPPTPTKTSTGFSSPSRGSPPRPTKTSKTSASASAVSRSSPTSASTRRASCSSSSSATPQTPKASTVKAGLRLKVQDKSQKSSPSPTPTAHHTRSHSMFSGAPAAKMSHISERVNVDEDDDELEDVELLLAPVARISAATPAMPRIQKSRSRKPPTVPPKTPVRTAGQLPERSNMSYLSPVSTVDGGSDHLRLQPGTDSRGFGRSSIMSWEQLASEASKNLGEDELGKMLSDIPAPFSAATSPILSPMLDIPESPSLSAFESPGGYGSISQVLLPDVTPSPAVHRYSLTPSEADTTNSPVVTLLRLQLAQAENMAKERLMQMQAMEQEIHSMKETHTKQIQEESSKHIAHLKATERRGEEKAAYASSLEGQLRQAEVNRERAVEEARRNSEETIRRSCDLKRRREKALLKAKGAAGLSASNWSNAGPDYFILNRYYSCDNFRS</sequence>
<evidence type="ECO:0000256" key="9">
    <source>
        <dbReference type="ARBA" id="ARBA00022824"/>
    </source>
</evidence>
<evidence type="ECO:0000256" key="18">
    <source>
        <dbReference type="SAM" id="SignalP"/>
    </source>
</evidence>
<feature type="compositionally biased region" description="Basic and acidic residues" evidence="16">
    <location>
        <begin position="537"/>
        <end position="546"/>
    </location>
</feature>
<protein>
    <recommendedName>
        <fullName evidence="5">Dol-P-Glc:Glc(2)Man(9)GlcNAc(2)-PP-Dol alpha-1,2-glucosyltransferase</fullName>
        <ecNumber evidence="4">2.4.1.256</ecNumber>
    </recommendedName>
    <alternativeName>
        <fullName evidence="12">Asparagine-linked glycosylation protein 10</fullName>
    </alternativeName>
</protein>
<evidence type="ECO:0000256" key="7">
    <source>
        <dbReference type="ARBA" id="ARBA00022679"/>
    </source>
</evidence>
<keyword evidence="7" id="KW-0808">Transferase</keyword>
<dbReference type="GO" id="GO:0106073">
    <property type="term" value="F:dolichyl pyrophosphate Glc2Man9GlcNAc2 alpha-1,2-glucosyltransferase activity"/>
    <property type="evidence" value="ECO:0007669"/>
    <property type="project" value="UniProtKB-EC"/>
</dbReference>
<accession>A0A8H7KL61</accession>
<comment type="pathway">
    <text evidence="2">Protein modification; protein glycosylation.</text>
</comment>
<dbReference type="PANTHER" id="PTHR12989">
    <property type="entry name" value="ALPHA-1,2-GLUCOSYLTRANSFERASE ALG10"/>
    <property type="match status" value="1"/>
</dbReference>
<dbReference type="Proteomes" id="UP000629468">
    <property type="component" value="Unassembled WGS sequence"/>
</dbReference>
<feature type="region of interest" description="Disordered" evidence="16">
    <location>
        <begin position="858"/>
        <end position="887"/>
    </location>
</feature>
<evidence type="ECO:0000256" key="3">
    <source>
        <dbReference type="ARBA" id="ARBA00010600"/>
    </source>
</evidence>
<dbReference type="InterPro" id="IPR016900">
    <property type="entry name" value="Alg10"/>
</dbReference>
<evidence type="ECO:0000313" key="19">
    <source>
        <dbReference type="EMBL" id="KAF7784688.1"/>
    </source>
</evidence>
<dbReference type="AlphaFoldDB" id="A0A8H7KL61"/>
<keyword evidence="11 17" id="KW-0472">Membrane</keyword>
<evidence type="ECO:0000256" key="2">
    <source>
        <dbReference type="ARBA" id="ARBA00004922"/>
    </source>
</evidence>
<keyword evidence="10 17" id="KW-1133">Transmembrane helix</keyword>
<feature type="compositionally biased region" description="Low complexity" evidence="16">
    <location>
        <begin position="742"/>
        <end position="784"/>
    </location>
</feature>
<feature type="transmembrane region" description="Helical" evidence="17">
    <location>
        <begin position="69"/>
        <end position="93"/>
    </location>
</feature>
<evidence type="ECO:0000256" key="4">
    <source>
        <dbReference type="ARBA" id="ARBA00011967"/>
    </source>
</evidence>
<feature type="signal peptide" evidence="18">
    <location>
        <begin position="1"/>
        <end position="24"/>
    </location>
</feature>
<dbReference type="GO" id="GO:0006488">
    <property type="term" value="P:dolichol-linked oligosaccharide biosynthetic process"/>
    <property type="evidence" value="ECO:0007669"/>
    <property type="project" value="InterPro"/>
</dbReference>
<evidence type="ECO:0000256" key="15">
    <source>
        <dbReference type="SAM" id="Coils"/>
    </source>
</evidence>
<dbReference type="EMBL" id="JABXXO010000001">
    <property type="protein sequence ID" value="KAF7784688.1"/>
    <property type="molecule type" value="Genomic_DNA"/>
</dbReference>
<evidence type="ECO:0000256" key="14">
    <source>
        <dbReference type="ARBA" id="ARBA00048064"/>
    </source>
</evidence>
<comment type="subcellular location">
    <subcellularLocation>
        <location evidence="1">Endoplasmic reticulum membrane</location>
        <topology evidence="1">Multi-pass membrane protein</topology>
    </subcellularLocation>
</comment>
<comment type="caution">
    <text evidence="19">The sequence shown here is derived from an EMBL/GenBank/DDBJ whole genome shotgun (WGS) entry which is preliminary data.</text>
</comment>
<evidence type="ECO:0000256" key="11">
    <source>
        <dbReference type="ARBA" id="ARBA00023136"/>
    </source>
</evidence>
<evidence type="ECO:0000256" key="6">
    <source>
        <dbReference type="ARBA" id="ARBA00022676"/>
    </source>
</evidence>
<name>A0A8H7KL61_AGABI</name>
<comment type="similarity">
    <text evidence="3">Belongs to the ALG10 glucosyltransferase family.</text>
</comment>
<dbReference type="GO" id="GO:0005789">
    <property type="term" value="C:endoplasmic reticulum membrane"/>
    <property type="evidence" value="ECO:0007669"/>
    <property type="project" value="UniProtKB-SubCell"/>
</dbReference>
<keyword evidence="9" id="KW-0256">Endoplasmic reticulum</keyword>
<organism evidence="19 20">
    <name type="scientific">Agaricus bisporus var. burnettii</name>
    <dbReference type="NCBI Taxonomy" id="192524"/>
    <lineage>
        <taxon>Eukaryota</taxon>
        <taxon>Fungi</taxon>
        <taxon>Dikarya</taxon>
        <taxon>Basidiomycota</taxon>
        <taxon>Agaricomycotina</taxon>
        <taxon>Agaricomycetes</taxon>
        <taxon>Agaricomycetidae</taxon>
        <taxon>Agaricales</taxon>
        <taxon>Agaricineae</taxon>
        <taxon>Agaricaceae</taxon>
        <taxon>Agaricus</taxon>
    </lineage>
</organism>
<evidence type="ECO:0000313" key="20">
    <source>
        <dbReference type="Proteomes" id="UP000629468"/>
    </source>
</evidence>
<evidence type="ECO:0000256" key="5">
    <source>
        <dbReference type="ARBA" id="ARBA00018512"/>
    </source>
</evidence>